<proteinExistence type="predicted"/>
<feature type="region of interest" description="Disordered" evidence="1">
    <location>
        <begin position="363"/>
        <end position="383"/>
    </location>
</feature>
<dbReference type="InterPro" id="IPR022060">
    <property type="entry name" value="DUF3616"/>
</dbReference>
<dbReference type="HOGENOM" id="CLU_039497_0_0_7"/>
<dbReference type="OrthoDB" id="423529at2"/>
<keyword evidence="4" id="KW-1185">Reference proteome</keyword>
<name>D0LXT2_HALO1</name>
<evidence type="ECO:0000259" key="2">
    <source>
        <dbReference type="Pfam" id="PF12275"/>
    </source>
</evidence>
<dbReference type="Proteomes" id="UP000001880">
    <property type="component" value="Chromosome"/>
</dbReference>
<evidence type="ECO:0000256" key="1">
    <source>
        <dbReference type="SAM" id="MobiDB-lite"/>
    </source>
</evidence>
<evidence type="ECO:0000313" key="3">
    <source>
        <dbReference type="EMBL" id="ACY14287.1"/>
    </source>
</evidence>
<protein>
    <recommendedName>
        <fullName evidence="2">DUF3616 domain-containing protein</fullName>
    </recommendedName>
</protein>
<accession>D0LXT2</accession>
<dbReference type="AlphaFoldDB" id="D0LXT2"/>
<dbReference type="eggNOG" id="COG0454">
    <property type="taxonomic scope" value="Bacteria"/>
</dbReference>
<dbReference type="RefSeq" id="WP_012826895.1">
    <property type="nucleotide sequence ID" value="NC_013440.1"/>
</dbReference>
<reference evidence="3 4" key="1">
    <citation type="journal article" date="2010" name="Stand. Genomic Sci.">
        <title>Complete genome sequence of Haliangium ochraceum type strain (SMP-2).</title>
        <authorList>
            <consortium name="US DOE Joint Genome Institute (JGI-PGF)"/>
            <person name="Ivanova N."/>
            <person name="Daum C."/>
            <person name="Lang E."/>
            <person name="Abt B."/>
            <person name="Kopitz M."/>
            <person name="Saunders E."/>
            <person name="Lapidus A."/>
            <person name="Lucas S."/>
            <person name="Glavina Del Rio T."/>
            <person name="Nolan M."/>
            <person name="Tice H."/>
            <person name="Copeland A."/>
            <person name="Cheng J.F."/>
            <person name="Chen F."/>
            <person name="Bruce D."/>
            <person name="Goodwin L."/>
            <person name="Pitluck S."/>
            <person name="Mavromatis K."/>
            <person name="Pati A."/>
            <person name="Mikhailova N."/>
            <person name="Chen A."/>
            <person name="Palaniappan K."/>
            <person name="Land M."/>
            <person name="Hauser L."/>
            <person name="Chang Y.J."/>
            <person name="Jeffries C.D."/>
            <person name="Detter J.C."/>
            <person name="Brettin T."/>
            <person name="Rohde M."/>
            <person name="Goker M."/>
            <person name="Bristow J."/>
            <person name="Markowitz V."/>
            <person name="Eisen J.A."/>
            <person name="Hugenholtz P."/>
            <person name="Kyrpides N.C."/>
            <person name="Klenk H.P."/>
        </authorList>
    </citation>
    <scope>NUCLEOTIDE SEQUENCE [LARGE SCALE GENOMIC DNA]</scope>
    <source>
        <strain evidence="4">DSM 14365 / CIP 107738 / JCM 11303 / AJ 13395 / SMP-2</strain>
    </source>
</reference>
<organism evidence="3 4">
    <name type="scientific">Haliangium ochraceum (strain DSM 14365 / JCM 11303 / SMP-2)</name>
    <dbReference type="NCBI Taxonomy" id="502025"/>
    <lineage>
        <taxon>Bacteria</taxon>
        <taxon>Pseudomonadati</taxon>
        <taxon>Myxococcota</taxon>
        <taxon>Polyangia</taxon>
        <taxon>Haliangiales</taxon>
        <taxon>Kofleriaceae</taxon>
        <taxon>Haliangium</taxon>
    </lineage>
</organism>
<dbReference type="STRING" id="502025.Hoch_1738"/>
<sequence length="383" mass="42967">MDTPQDRHPESHKTQRRLLRFDDSLHDEGKVREELSSIVRTGDNLWLAFDEGHTLERLTREGDAYGEHQSFSLTEYLDLPAGADEIDIEGLDFDGRYLWVAGSHSTKRDKPDDRDESLKKRMKRLARIKNDPNRHTLARIPAVRDAETGSYSLCPSCPDPENPERTLRAARLKASKKTSQLSKALKKDKHFKRFMNLPGKDNGLDIEGIAVIGERIFLGLRGPVLRGWAFILEVRVKEKKDGRLKLKRIGKHGQRYRKHAVHLHGMGIRELAVSGDDLLILAGPTMDCDGTIALYRICGGLPDAKESMFYFDDIERIADVTLGHETEYGRDKAEGLAVTQEHSLLVVYDAPASDRVRGSSDAYADVFSLPSPPPSATTTGDES</sequence>
<feature type="domain" description="DUF3616" evidence="2">
    <location>
        <begin position="34"/>
        <end position="365"/>
    </location>
</feature>
<dbReference type="Pfam" id="PF12275">
    <property type="entry name" value="DUF3616"/>
    <property type="match status" value="1"/>
</dbReference>
<gene>
    <name evidence="3" type="ordered locus">Hoch_1738</name>
</gene>
<dbReference type="EMBL" id="CP001804">
    <property type="protein sequence ID" value="ACY14287.1"/>
    <property type="molecule type" value="Genomic_DNA"/>
</dbReference>
<dbReference type="KEGG" id="hoh:Hoch_1738"/>
<evidence type="ECO:0000313" key="4">
    <source>
        <dbReference type="Proteomes" id="UP000001880"/>
    </source>
</evidence>